<dbReference type="EMBL" id="JH795861">
    <property type="protein sequence ID" value="EJU02735.1"/>
    <property type="molecule type" value="Genomic_DNA"/>
</dbReference>
<reference evidence="2 3" key="1">
    <citation type="journal article" date="2012" name="Science">
        <title>The Paleozoic origin of enzymatic lignin decomposition reconstructed from 31 fungal genomes.</title>
        <authorList>
            <person name="Floudas D."/>
            <person name="Binder M."/>
            <person name="Riley R."/>
            <person name="Barry K."/>
            <person name="Blanchette R.A."/>
            <person name="Henrissat B."/>
            <person name="Martinez A.T."/>
            <person name="Otillar R."/>
            <person name="Spatafora J.W."/>
            <person name="Yadav J.S."/>
            <person name="Aerts A."/>
            <person name="Benoit I."/>
            <person name="Boyd A."/>
            <person name="Carlson A."/>
            <person name="Copeland A."/>
            <person name="Coutinho P.M."/>
            <person name="de Vries R.P."/>
            <person name="Ferreira P."/>
            <person name="Findley K."/>
            <person name="Foster B."/>
            <person name="Gaskell J."/>
            <person name="Glotzer D."/>
            <person name="Gorecki P."/>
            <person name="Heitman J."/>
            <person name="Hesse C."/>
            <person name="Hori C."/>
            <person name="Igarashi K."/>
            <person name="Jurgens J.A."/>
            <person name="Kallen N."/>
            <person name="Kersten P."/>
            <person name="Kohler A."/>
            <person name="Kuees U."/>
            <person name="Kumar T.K.A."/>
            <person name="Kuo A."/>
            <person name="LaButti K."/>
            <person name="Larrondo L.F."/>
            <person name="Lindquist E."/>
            <person name="Ling A."/>
            <person name="Lombard V."/>
            <person name="Lucas S."/>
            <person name="Lundell T."/>
            <person name="Martin R."/>
            <person name="McLaughlin D.J."/>
            <person name="Morgenstern I."/>
            <person name="Morin E."/>
            <person name="Murat C."/>
            <person name="Nagy L.G."/>
            <person name="Nolan M."/>
            <person name="Ohm R.A."/>
            <person name="Patyshakuliyeva A."/>
            <person name="Rokas A."/>
            <person name="Ruiz-Duenas F.J."/>
            <person name="Sabat G."/>
            <person name="Salamov A."/>
            <person name="Samejima M."/>
            <person name="Schmutz J."/>
            <person name="Slot J.C."/>
            <person name="St John F."/>
            <person name="Stenlid J."/>
            <person name="Sun H."/>
            <person name="Sun S."/>
            <person name="Syed K."/>
            <person name="Tsang A."/>
            <person name="Wiebenga A."/>
            <person name="Young D."/>
            <person name="Pisabarro A."/>
            <person name="Eastwood D.C."/>
            <person name="Martin F."/>
            <person name="Cullen D."/>
            <person name="Grigoriev I.V."/>
            <person name="Hibbett D.S."/>
        </authorList>
    </citation>
    <scope>NUCLEOTIDE SEQUENCE [LARGE SCALE GENOMIC DNA]</scope>
    <source>
        <strain evidence="2 3">DJM-731 SS1</strain>
    </source>
</reference>
<sequence>MRSASPMPARTSNQLQGIETYHSRRNYETPLRKRAINWTMRPTTTIKVINCVLEPNRCLPGQSAVEPKLPCGLVNMLRTKNNGPHTNACETVRWRNEHAARLFTSKPTWLPQVRNIEARHTIILVWSISYWRSMDGQT</sequence>
<dbReference type="Proteomes" id="UP000030653">
    <property type="component" value="Unassembled WGS sequence"/>
</dbReference>
<name>M5G3D7_DACPD</name>
<evidence type="ECO:0000313" key="2">
    <source>
        <dbReference type="EMBL" id="EJU02735.1"/>
    </source>
</evidence>
<gene>
    <name evidence="2" type="ORF">DACRYDRAFT_94451</name>
</gene>
<organism evidence="2 3">
    <name type="scientific">Dacryopinax primogenitus (strain DJM 731)</name>
    <name type="common">Brown rot fungus</name>
    <dbReference type="NCBI Taxonomy" id="1858805"/>
    <lineage>
        <taxon>Eukaryota</taxon>
        <taxon>Fungi</taxon>
        <taxon>Dikarya</taxon>
        <taxon>Basidiomycota</taxon>
        <taxon>Agaricomycotina</taxon>
        <taxon>Dacrymycetes</taxon>
        <taxon>Dacrymycetales</taxon>
        <taxon>Dacrymycetaceae</taxon>
        <taxon>Dacryopinax</taxon>
    </lineage>
</organism>
<dbReference type="GeneID" id="63692284"/>
<dbReference type="AlphaFoldDB" id="M5G3D7"/>
<feature type="region of interest" description="Disordered" evidence="1">
    <location>
        <begin position="1"/>
        <end position="23"/>
    </location>
</feature>
<evidence type="ECO:0000313" key="3">
    <source>
        <dbReference type="Proteomes" id="UP000030653"/>
    </source>
</evidence>
<keyword evidence="3" id="KW-1185">Reference proteome</keyword>
<dbReference type="RefSeq" id="XP_040629629.1">
    <property type="nucleotide sequence ID" value="XM_040777222.1"/>
</dbReference>
<evidence type="ECO:0000256" key="1">
    <source>
        <dbReference type="SAM" id="MobiDB-lite"/>
    </source>
</evidence>
<proteinExistence type="predicted"/>
<protein>
    <submittedName>
        <fullName evidence="2">Uncharacterized protein</fullName>
    </submittedName>
</protein>
<accession>M5G3D7</accession>
<dbReference type="HOGENOM" id="CLU_1855207_0_0_1"/>